<evidence type="ECO:0000313" key="13">
    <source>
        <dbReference type="RefSeq" id="XP_025409203.1"/>
    </source>
</evidence>
<evidence type="ECO:0000313" key="14">
    <source>
        <dbReference type="RefSeq" id="XP_025409204.1"/>
    </source>
</evidence>
<dbReference type="RefSeq" id="XP_025409203.1">
    <property type="nucleotide sequence ID" value="XM_025553418.1"/>
</dbReference>
<accession>A0A2S2Q7B4</accession>
<dbReference type="InterPro" id="IPR011600">
    <property type="entry name" value="Pept_C14_caspase"/>
</dbReference>
<dbReference type="GO" id="GO:0006508">
    <property type="term" value="P:proteolysis"/>
    <property type="evidence" value="ECO:0007669"/>
    <property type="project" value="UniProtKB-KW"/>
</dbReference>
<dbReference type="Gene3D" id="3.40.50.1460">
    <property type="match status" value="1"/>
</dbReference>
<dbReference type="PANTHER" id="PTHR48169">
    <property type="entry name" value="DED DOMAIN-CONTAINING PROTEIN"/>
    <property type="match status" value="1"/>
</dbReference>
<evidence type="ECO:0000256" key="4">
    <source>
        <dbReference type="ARBA" id="ARBA00022801"/>
    </source>
</evidence>
<dbReference type="PANTHER" id="PTHR48169:SF7">
    <property type="entry name" value="CASPASE 10"/>
    <property type="match status" value="1"/>
</dbReference>
<keyword evidence="6" id="KW-0865">Zymogen</keyword>
<feature type="compositionally biased region" description="Low complexity" evidence="8">
    <location>
        <begin position="161"/>
        <end position="175"/>
    </location>
</feature>
<evidence type="ECO:0000313" key="11">
    <source>
        <dbReference type="EMBL" id="MBY73645.1"/>
    </source>
</evidence>
<dbReference type="FunFam" id="3.40.50.1460:FF:000001">
    <property type="entry name" value="Caspase-3 preproprotein"/>
    <property type="match status" value="1"/>
</dbReference>
<dbReference type="SMART" id="SM00115">
    <property type="entry name" value="CASc"/>
    <property type="match status" value="1"/>
</dbReference>
<dbReference type="GO" id="GO:0045751">
    <property type="term" value="P:negative regulation of Toll signaling pathway"/>
    <property type="evidence" value="ECO:0007669"/>
    <property type="project" value="UniProtKB-ARBA"/>
</dbReference>
<dbReference type="InterPro" id="IPR001309">
    <property type="entry name" value="Pept_C14_p20"/>
</dbReference>
<keyword evidence="5" id="KW-0788">Thiol protease</keyword>
<dbReference type="OrthoDB" id="6116485at2759"/>
<dbReference type="InterPro" id="IPR002138">
    <property type="entry name" value="Pept_C14_p10"/>
</dbReference>
<dbReference type="InterPro" id="IPR029030">
    <property type="entry name" value="Caspase-like_dom_sf"/>
</dbReference>
<evidence type="ECO:0000259" key="9">
    <source>
        <dbReference type="PROSITE" id="PS50207"/>
    </source>
</evidence>
<dbReference type="GO" id="GO:0045476">
    <property type="term" value="P:nurse cell apoptotic process"/>
    <property type="evidence" value="ECO:0007669"/>
    <property type="project" value="UniProtKB-ARBA"/>
</dbReference>
<dbReference type="Pfam" id="PF00656">
    <property type="entry name" value="Peptidase_C14"/>
    <property type="match status" value="1"/>
</dbReference>
<dbReference type="RefSeq" id="XP_025409204.1">
    <property type="nucleotide sequence ID" value="XM_025553419.1"/>
</dbReference>
<feature type="region of interest" description="Disordered" evidence="8">
    <location>
        <begin position="149"/>
        <end position="183"/>
    </location>
</feature>
<dbReference type="CDD" id="cd00032">
    <property type="entry name" value="CASc"/>
    <property type="match status" value="1"/>
</dbReference>
<evidence type="ECO:0000256" key="7">
    <source>
        <dbReference type="RuleBase" id="RU003971"/>
    </source>
</evidence>
<evidence type="ECO:0000256" key="6">
    <source>
        <dbReference type="ARBA" id="ARBA00023145"/>
    </source>
</evidence>
<protein>
    <submittedName>
        <fullName evidence="11 13 14">Caspase-1</fullName>
    </submittedName>
</protein>
<dbReference type="GO" id="GO:0043067">
    <property type="term" value="P:regulation of programmed cell death"/>
    <property type="evidence" value="ECO:0007669"/>
    <property type="project" value="UniProtKB-ARBA"/>
</dbReference>
<keyword evidence="3" id="KW-0053">Apoptosis</keyword>
<keyword evidence="12" id="KW-1185">Reference proteome</keyword>
<dbReference type="PROSITE" id="PS50208">
    <property type="entry name" value="CASPASE_P20"/>
    <property type="match status" value="1"/>
</dbReference>
<dbReference type="RefSeq" id="XP_025409205.1">
    <property type="nucleotide sequence ID" value="XM_025553420.1"/>
</dbReference>
<feature type="domain" description="Caspase family p20" evidence="10">
    <location>
        <begin position="200"/>
        <end position="326"/>
    </location>
</feature>
<reference evidence="11" key="1">
    <citation type="submission" date="2018-04" db="EMBL/GenBank/DDBJ databases">
        <title>Transcriptome assembly of Sipha flava.</title>
        <authorList>
            <person name="Scully E.D."/>
            <person name="Geib S.M."/>
            <person name="Palmer N.A."/>
            <person name="Koch K."/>
            <person name="Bradshaw J."/>
            <person name="Heng-Moss T."/>
            <person name="Sarath G."/>
        </authorList>
    </citation>
    <scope>NUCLEOTIDE SEQUENCE</scope>
</reference>
<keyword evidence="4" id="KW-0378">Hydrolase</keyword>
<evidence type="ECO:0000313" key="15">
    <source>
        <dbReference type="RefSeq" id="XP_025409205.1"/>
    </source>
</evidence>
<dbReference type="PROSITE" id="PS50207">
    <property type="entry name" value="CASPASE_P10"/>
    <property type="match status" value="1"/>
</dbReference>
<dbReference type="PROSITE" id="PS01121">
    <property type="entry name" value="CASPASE_HIS"/>
    <property type="match status" value="1"/>
</dbReference>
<feature type="region of interest" description="Disordered" evidence="8">
    <location>
        <begin position="100"/>
        <end position="132"/>
    </location>
</feature>
<dbReference type="SUPFAM" id="SSF52129">
    <property type="entry name" value="Caspase-like"/>
    <property type="match status" value="1"/>
</dbReference>
<keyword evidence="2" id="KW-0645">Protease</keyword>
<dbReference type="GO" id="GO:1990525">
    <property type="term" value="F:BIR domain binding"/>
    <property type="evidence" value="ECO:0007669"/>
    <property type="project" value="UniProtKB-ARBA"/>
</dbReference>
<reference evidence="13 14" key="2">
    <citation type="submission" date="2025-04" db="UniProtKB">
        <authorList>
            <consortium name="RefSeq"/>
        </authorList>
    </citation>
    <scope>IDENTIFICATION</scope>
    <source>
        <tissue evidence="13 14">Whole body</tissue>
    </source>
</reference>
<proteinExistence type="inferred from homology"/>
<dbReference type="InterPro" id="IPR015917">
    <property type="entry name" value="Pept_C14A"/>
</dbReference>
<evidence type="ECO:0000313" key="12">
    <source>
        <dbReference type="Proteomes" id="UP000694846"/>
    </source>
</evidence>
<comment type="similarity">
    <text evidence="1 7">Belongs to the peptidase C14A family.</text>
</comment>
<dbReference type="GO" id="GO:0004197">
    <property type="term" value="F:cysteine-type endopeptidase activity"/>
    <property type="evidence" value="ECO:0007669"/>
    <property type="project" value="InterPro"/>
</dbReference>
<name>A0A2S2Q7B4_9HEMI</name>
<feature type="domain" description="Caspase family p10" evidence="9">
    <location>
        <begin position="346"/>
        <end position="442"/>
    </location>
</feature>
<dbReference type="Proteomes" id="UP000694846">
    <property type="component" value="Unplaced"/>
</dbReference>
<dbReference type="GO" id="GO:0051604">
    <property type="term" value="P:protein maturation"/>
    <property type="evidence" value="ECO:0007669"/>
    <property type="project" value="UniProtKB-ARBA"/>
</dbReference>
<evidence type="ECO:0000259" key="10">
    <source>
        <dbReference type="PROSITE" id="PS50208"/>
    </source>
</evidence>
<feature type="compositionally biased region" description="Basic and acidic residues" evidence="8">
    <location>
        <begin position="100"/>
        <end position="113"/>
    </location>
</feature>
<evidence type="ECO:0000256" key="3">
    <source>
        <dbReference type="ARBA" id="ARBA00022703"/>
    </source>
</evidence>
<evidence type="ECO:0000256" key="8">
    <source>
        <dbReference type="SAM" id="MobiDB-lite"/>
    </source>
</evidence>
<dbReference type="GO" id="GO:0016322">
    <property type="term" value="P:neuron remodeling"/>
    <property type="evidence" value="ECO:0007669"/>
    <property type="project" value="UniProtKB-ARBA"/>
</dbReference>
<dbReference type="PROSITE" id="PS01122">
    <property type="entry name" value="CASPASE_CYS"/>
    <property type="match status" value="1"/>
</dbReference>
<dbReference type="GO" id="GO:0005737">
    <property type="term" value="C:cytoplasm"/>
    <property type="evidence" value="ECO:0007669"/>
    <property type="project" value="UniProtKB-ARBA"/>
</dbReference>
<evidence type="ECO:0000256" key="2">
    <source>
        <dbReference type="ARBA" id="ARBA00022670"/>
    </source>
</evidence>
<evidence type="ECO:0000256" key="5">
    <source>
        <dbReference type="ARBA" id="ARBA00022807"/>
    </source>
</evidence>
<dbReference type="InterPro" id="IPR033139">
    <property type="entry name" value="Caspase_cys_AS"/>
</dbReference>
<organism evidence="11">
    <name type="scientific">Sipha flava</name>
    <name type="common">yellow sugarcane aphid</name>
    <dbReference type="NCBI Taxonomy" id="143950"/>
    <lineage>
        <taxon>Eukaryota</taxon>
        <taxon>Metazoa</taxon>
        <taxon>Ecdysozoa</taxon>
        <taxon>Arthropoda</taxon>
        <taxon>Hexapoda</taxon>
        <taxon>Insecta</taxon>
        <taxon>Pterygota</taxon>
        <taxon>Neoptera</taxon>
        <taxon>Paraneoptera</taxon>
        <taxon>Hemiptera</taxon>
        <taxon>Sternorrhyncha</taxon>
        <taxon>Aphidomorpha</taxon>
        <taxon>Aphidoidea</taxon>
        <taxon>Aphididae</taxon>
        <taxon>Sipha</taxon>
    </lineage>
</organism>
<sequence length="454" mass="51597">MEFPQEENVSLTFCTTTKEEEEFILSVSPSFYEEGFEDDEVFLNTSQSIDMEASEIPPRIRRTSDVIDCVGGPMSPACIKRHSFPSTSGELVYSATSKATDIKEGNQSRRSELTTESLDLGYSSPGAQSSSRSFKGWFRYSTSNDADSVDARPTNSFVEEQSSNPQNSSNKNTSPGFKKSSDVHMPVTRDATCYNMDHEYRGIAVIINNDVFEGPAQNLPERIGSWKDVLELKTMFCRLDFKVVIWNNLILEELNYRLNKLSNDDHSDNDCLALVVLTHGINSSYIYAKDNPYPVESLWNSFTPDKCTTLAGKPKMFFVQACRGEKLDAGIKLSRESQTEVDSLTAAYKIPIHADFLIAFSTYDGYYSFRHPENGTWFIQSLCIEMNKHDHRTIDLLGIMTRVSRRVAIDHESFNPEYPWLHQQKQIPTIHSMLIRDVFFKPKKKPPPEPEVIL</sequence>
<dbReference type="AlphaFoldDB" id="A0A2S2Q7B4"/>
<dbReference type="PRINTS" id="PR00376">
    <property type="entry name" value="IL1BCENZYME"/>
</dbReference>
<dbReference type="EMBL" id="GGMS01004442">
    <property type="protein sequence ID" value="MBY73645.1"/>
    <property type="molecule type" value="Transcribed_RNA"/>
</dbReference>
<dbReference type="InterPro" id="IPR016129">
    <property type="entry name" value="Caspase_his_AS"/>
</dbReference>
<evidence type="ECO:0000256" key="1">
    <source>
        <dbReference type="ARBA" id="ARBA00010134"/>
    </source>
</evidence>
<gene>
    <name evidence="11" type="primary">CASP1_0</name>
    <name evidence="13 14 15" type="synonym">LOC112682730</name>
    <name evidence="11" type="ORF">g.129488</name>
</gene>